<dbReference type="Proteomes" id="UP000824219">
    <property type="component" value="Linkage Group LG11"/>
</dbReference>
<feature type="compositionally biased region" description="Basic and acidic residues" evidence="1">
    <location>
        <begin position="18"/>
        <end position="29"/>
    </location>
</feature>
<evidence type="ECO:0000313" key="3">
    <source>
        <dbReference type="Proteomes" id="UP000824219"/>
    </source>
</evidence>
<dbReference type="EMBL" id="JAHKSW010000011">
    <property type="protein sequence ID" value="KAG7326773.1"/>
    <property type="molecule type" value="Genomic_DNA"/>
</dbReference>
<reference evidence="2 3" key="1">
    <citation type="submission" date="2021-06" db="EMBL/GenBank/DDBJ databases">
        <title>Chromosome-level genome assembly of the red-tail catfish (Hemibagrus wyckioides).</title>
        <authorList>
            <person name="Shao F."/>
        </authorList>
    </citation>
    <scope>NUCLEOTIDE SEQUENCE [LARGE SCALE GENOMIC DNA]</scope>
    <source>
        <strain evidence="2">EC202008001</strain>
        <tissue evidence="2">Blood</tissue>
    </source>
</reference>
<evidence type="ECO:0000256" key="1">
    <source>
        <dbReference type="SAM" id="MobiDB-lite"/>
    </source>
</evidence>
<feature type="region of interest" description="Disordered" evidence="1">
    <location>
        <begin position="71"/>
        <end position="101"/>
    </location>
</feature>
<evidence type="ECO:0000313" key="2">
    <source>
        <dbReference type="EMBL" id="KAG7326773.1"/>
    </source>
</evidence>
<feature type="region of interest" description="Disordered" evidence="1">
    <location>
        <begin position="1"/>
        <end position="44"/>
    </location>
</feature>
<protein>
    <submittedName>
        <fullName evidence="2">Uncharacterized protein</fullName>
    </submittedName>
</protein>
<sequence length="101" mass="10776">MANLELQDGAEGKGAIGVDREKQGGEVKKRQSPPHLPSSTLCHLTPTPPPLFLLLLLSSLEHMFTVGALTQNSTKRGRQPPAAIATTIREPGTNAKDQKPS</sequence>
<gene>
    <name evidence="2" type="ORF">KOW79_010174</name>
</gene>
<name>A0A9D3NT07_9TELE</name>
<comment type="caution">
    <text evidence="2">The sequence shown here is derived from an EMBL/GenBank/DDBJ whole genome shotgun (WGS) entry which is preliminary data.</text>
</comment>
<organism evidence="2 3">
    <name type="scientific">Hemibagrus wyckioides</name>
    <dbReference type="NCBI Taxonomy" id="337641"/>
    <lineage>
        <taxon>Eukaryota</taxon>
        <taxon>Metazoa</taxon>
        <taxon>Chordata</taxon>
        <taxon>Craniata</taxon>
        <taxon>Vertebrata</taxon>
        <taxon>Euteleostomi</taxon>
        <taxon>Actinopterygii</taxon>
        <taxon>Neopterygii</taxon>
        <taxon>Teleostei</taxon>
        <taxon>Ostariophysi</taxon>
        <taxon>Siluriformes</taxon>
        <taxon>Bagridae</taxon>
        <taxon>Hemibagrus</taxon>
    </lineage>
</organism>
<proteinExistence type="predicted"/>
<keyword evidence="3" id="KW-1185">Reference proteome</keyword>
<accession>A0A9D3NT07</accession>
<dbReference type="AlphaFoldDB" id="A0A9D3NT07"/>